<dbReference type="Pfam" id="PF00419">
    <property type="entry name" value="Fimbrial"/>
    <property type="match status" value="1"/>
</dbReference>
<protein>
    <submittedName>
        <fullName evidence="2">Fimbrial protein</fullName>
    </submittedName>
</protein>
<organism evidence="2 3">
    <name type="scientific">Buttiauxella gaviniae</name>
    <dbReference type="NCBI Taxonomy" id="82990"/>
    <lineage>
        <taxon>Bacteria</taxon>
        <taxon>Pseudomonadati</taxon>
        <taxon>Pseudomonadota</taxon>
        <taxon>Gammaproteobacteria</taxon>
        <taxon>Enterobacterales</taxon>
        <taxon>Enterobacteriaceae</taxon>
        <taxon>Buttiauxella</taxon>
    </lineage>
</organism>
<dbReference type="PANTHER" id="PTHR33420">
    <property type="entry name" value="FIMBRIAL SUBUNIT ELFA-RELATED"/>
    <property type="match status" value="1"/>
</dbReference>
<name>A0ABV3NY73_9ENTR</name>
<proteinExistence type="predicted"/>
<keyword evidence="3" id="KW-1185">Reference proteome</keyword>
<dbReference type="InterPro" id="IPR008966">
    <property type="entry name" value="Adhesion_dom_sf"/>
</dbReference>
<gene>
    <name evidence="2" type="ORF">AB1E22_17660</name>
</gene>
<evidence type="ECO:0000259" key="1">
    <source>
        <dbReference type="Pfam" id="PF00419"/>
    </source>
</evidence>
<feature type="domain" description="Fimbrial-type adhesion" evidence="1">
    <location>
        <begin position="35"/>
        <end position="176"/>
    </location>
</feature>
<dbReference type="InterPro" id="IPR036937">
    <property type="entry name" value="Adhesion_dom_fimbrial_sf"/>
</dbReference>
<sequence>MACHLNAVKKGSLPVIIFITFAWVGFSYADESHVNINANIVAATCKIAATSVNQTVDLGKGRIADLTEKNAATQWQDFSVELTDCPASVTEVTATISGTPDTLAAEYYRNTGSAGGVAIDVMDILGNEHLSNGKTLTTPVDTNQNALLKMKGRMISPEGHTTSGSVAAAIELNFDFH</sequence>
<dbReference type="Proteomes" id="UP001555342">
    <property type="component" value="Unassembled WGS sequence"/>
</dbReference>
<evidence type="ECO:0000313" key="2">
    <source>
        <dbReference type="EMBL" id="MEW7314500.1"/>
    </source>
</evidence>
<comment type="caution">
    <text evidence="2">The sequence shown here is derived from an EMBL/GenBank/DDBJ whole genome shotgun (WGS) entry which is preliminary data.</text>
</comment>
<dbReference type="RefSeq" id="WP_367596526.1">
    <property type="nucleotide sequence ID" value="NZ_JBFMVT010000002.1"/>
</dbReference>
<evidence type="ECO:0000313" key="3">
    <source>
        <dbReference type="Proteomes" id="UP001555342"/>
    </source>
</evidence>
<dbReference type="InterPro" id="IPR050263">
    <property type="entry name" value="Bact_Fimbrial_Adh_Pro"/>
</dbReference>
<dbReference type="Gene3D" id="2.60.40.1090">
    <property type="entry name" value="Fimbrial-type adhesion domain"/>
    <property type="match status" value="1"/>
</dbReference>
<dbReference type="InterPro" id="IPR000259">
    <property type="entry name" value="Adhesion_dom_fimbrial"/>
</dbReference>
<accession>A0ABV3NY73</accession>
<dbReference type="EMBL" id="JBFMVT010000002">
    <property type="protein sequence ID" value="MEW7314500.1"/>
    <property type="molecule type" value="Genomic_DNA"/>
</dbReference>
<reference evidence="2 3" key="1">
    <citation type="submission" date="2024-07" db="EMBL/GenBank/DDBJ databases">
        <authorList>
            <person name="Wang L."/>
        </authorList>
    </citation>
    <scope>NUCLEOTIDE SEQUENCE [LARGE SCALE GENOMIC DNA]</scope>
    <source>
        <strain evidence="2 3">WL359</strain>
    </source>
</reference>
<dbReference type="PANTHER" id="PTHR33420:SF27">
    <property type="entry name" value="PROTEIN FIMG"/>
    <property type="match status" value="1"/>
</dbReference>
<dbReference type="SUPFAM" id="SSF49401">
    <property type="entry name" value="Bacterial adhesins"/>
    <property type="match status" value="1"/>
</dbReference>